<evidence type="ECO:0000313" key="1">
    <source>
        <dbReference type="EMBL" id="DAE30777.1"/>
    </source>
</evidence>
<sequence length="170" mass="19843">MAAWNRQAFLTKNYRKNEHVEINSLKKYSEFTTTFRIPFKKANDVEAKCYTPMDVIDAWKEVCIQALEMRMEACLSMLLKNRDRVIESDEECVVFRKPNGHLHFFNHSSFQAMEALVEALKEEGPIVLDSLQVDQLLKALYWIPEKLKKDHQEFGFGELISCLTCLAYKA</sequence>
<reference evidence="1" key="1">
    <citation type="journal article" date="2021" name="Proc. Natl. Acad. Sci. U.S.A.">
        <title>A Catalog of Tens of Thousands of Viruses from Human Metagenomes Reveals Hidden Associations with Chronic Diseases.</title>
        <authorList>
            <person name="Tisza M.J."/>
            <person name="Buck C.B."/>
        </authorList>
    </citation>
    <scope>NUCLEOTIDE SEQUENCE</scope>
    <source>
        <strain evidence="1">CtML55</strain>
    </source>
</reference>
<name>A0A8S5RI76_9VIRU</name>
<organism evidence="1">
    <name type="scientific">virus sp. ctML55</name>
    <dbReference type="NCBI Taxonomy" id="2827627"/>
    <lineage>
        <taxon>Viruses</taxon>
    </lineage>
</organism>
<accession>A0A8S5RI76</accession>
<protein>
    <submittedName>
        <fullName evidence="1">Uncharacterized protein</fullName>
    </submittedName>
</protein>
<dbReference type="EMBL" id="BK059105">
    <property type="protein sequence ID" value="DAE30777.1"/>
    <property type="molecule type" value="Genomic_DNA"/>
</dbReference>
<proteinExistence type="predicted"/>